<comment type="caution">
    <text evidence="7">The sequence shown here is derived from an EMBL/GenBank/DDBJ whole genome shotgun (WGS) entry which is preliminary data.</text>
</comment>
<evidence type="ECO:0000256" key="4">
    <source>
        <dbReference type="ARBA" id="ARBA00023002"/>
    </source>
</evidence>
<sequence length="407" mass="43521">MQHYDVLVVGAGHGGSQAAIQLRQAGFDGSIALVGDEPELPYERPPLSKEYLTGDKDFERMLFRPESFWRERDITLLAASRVTRVDPAAKTVATTGHGTIGFDRMIWATGGQARALPCPGGDDAAVFAIRKKRDVDAIHAALADTRRIVIVGGGYIGLEAAAGFRKLGKAVTVIEMADRLLSRVAGAALSDFYAAEHRRQGVDIRLGTTVEAIERSDGAVSCRLSDGAILVCDLVVAGIGIVPEVGPLIAAGATGGNGVDVDRACRTSLPDTYAIGDCASHANVWADGEQTRVESVQNAHDMAKVVAQDMMGEEAIYDALPWFWSNQYDLKLQTVGLNIGHDEEIVRGDPGSRSFSVIYRKAGRVVALDCVDRAKDYVQGRKLIEARAEVDAGALADIAVPLKELLP</sequence>
<organism evidence="7 8">
    <name type="scientific">Flavisphingopyxis soli</name>
    <dbReference type="NCBI Taxonomy" id="2601267"/>
    <lineage>
        <taxon>Bacteria</taxon>
        <taxon>Pseudomonadati</taxon>
        <taxon>Pseudomonadota</taxon>
        <taxon>Alphaproteobacteria</taxon>
        <taxon>Sphingomonadales</taxon>
        <taxon>Sphingopyxidaceae</taxon>
        <taxon>Flavisphingopyxis</taxon>
    </lineage>
</organism>
<dbReference type="SUPFAM" id="SSF51905">
    <property type="entry name" value="FAD/NAD(P)-binding domain"/>
    <property type="match status" value="2"/>
</dbReference>
<keyword evidence="8" id="KW-1185">Reference proteome</keyword>
<proteinExistence type="predicted"/>
<accession>A0A5C6U8S8</accession>
<dbReference type="Gene3D" id="3.30.390.30">
    <property type="match status" value="1"/>
</dbReference>
<dbReference type="InterPro" id="IPR028202">
    <property type="entry name" value="Reductase_C"/>
</dbReference>
<evidence type="ECO:0000313" key="8">
    <source>
        <dbReference type="Proteomes" id="UP000321129"/>
    </source>
</evidence>
<dbReference type="PRINTS" id="PR00368">
    <property type="entry name" value="FADPNR"/>
</dbReference>
<dbReference type="Pfam" id="PF14759">
    <property type="entry name" value="Reductase_C"/>
    <property type="match status" value="1"/>
</dbReference>
<dbReference type="PANTHER" id="PTHR43557">
    <property type="entry name" value="APOPTOSIS-INDUCING FACTOR 1"/>
    <property type="match status" value="1"/>
</dbReference>
<dbReference type="Pfam" id="PF07992">
    <property type="entry name" value="Pyr_redox_2"/>
    <property type="match status" value="1"/>
</dbReference>
<dbReference type="Proteomes" id="UP000321129">
    <property type="component" value="Unassembled WGS sequence"/>
</dbReference>
<dbReference type="SUPFAM" id="SSF55424">
    <property type="entry name" value="FAD/NAD-linked reductases, dimerisation (C-terminal) domain"/>
    <property type="match status" value="1"/>
</dbReference>
<comment type="cofactor">
    <cofactor evidence="1">
        <name>FAD</name>
        <dbReference type="ChEBI" id="CHEBI:57692"/>
    </cofactor>
</comment>
<dbReference type="InterPro" id="IPR016156">
    <property type="entry name" value="FAD/NAD-linked_Rdtase_dimer_sf"/>
</dbReference>
<evidence type="ECO:0000313" key="7">
    <source>
        <dbReference type="EMBL" id="TXC69299.1"/>
    </source>
</evidence>
<evidence type="ECO:0000259" key="6">
    <source>
        <dbReference type="Pfam" id="PF14759"/>
    </source>
</evidence>
<keyword evidence="2" id="KW-0285">Flavoprotein</keyword>
<dbReference type="GO" id="GO:0005737">
    <property type="term" value="C:cytoplasm"/>
    <property type="evidence" value="ECO:0007669"/>
    <property type="project" value="TreeGrafter"/>
</dbReference>
<dbReference type="RefSeq" id="WP_147123250.1">
    <property type="nucleotide sequence ID" value="NZ_VOPY01000002.1"/>
</dbReference>
<gene>
    <name evidence="7" type="ORF">FSZ31_08010</name>
</gene>
<dbReference type="InterPro" id="IPR036188">
    <property type="entry name" value="FAD/NAD-bd_sf"/>
</dbReference>
<dbReference type="AlphaFoldDB" id="A0A5C6U8S8"/>
<reference evidence="7 8" key="1">
    <citation type="submission" date="2019-08" db="EMBL/GenBank/DDBJ databases">
        <title>Sphingorhabdus soil sp. nov., isolated from arctic soil.</title>
        <authorList>
            <person name="Liu Y."/>
        </authorList>
    </citation>
    <scope>NUCLEOTIDE SEQUENCE [LARGE SCALE GENOMIC DNA]</scope>
    <source>
        <strain evidence="7 8">D-2Q-5-6</strain>
    </source>
</reference>
<dbReference type="GO" id="GO:0016651">
    <property type="term" value="F:oxidoreductase activity, acting on NAD(P)H"/>
    <property type="evidence" value="ECO:0007669"/>
    <property type="project" value="TreeGrafter"/>
</dbReference>
<keyword evidence="4" id="KW-0560">Oxidoreductase</keyword>
<dbReference type="EMBL" id="VOPY01000002">
    <property type="protein sequence ID" value="TXC69299.1"/>
    <property type="molecule type" value="Genomic_DNA"/>
</dbReference>
<keyword evidence="3" id="KW-0274">FAD</keyword>
<feature type="domain" description="Reductase C-terminal" evidence="6">
    <location>
        <begin position="322"/>
        <end position="406"/>
    </location>
</feature>
<dbReference type="InterPro" id="IPR023753">
    <property type="entry name" value="FAD/NAD-binding_dom"/>
</dbReference>
<evidence type="ECO:0000256" key="1">
    <source>
        <dbReference type="ARBA" id="ARBA00001974"/>
    </source>
</evidence>
<dbReference type="PRINTS" id="PR00411">
    <property type="entry name" value="PNDRDTASEI"/>
</dbReference>
<evidence type="ECO:0000256" key="2">
    <source>
        <dbReference type="ARBA" id="ARBA00022630"/>
    </source>
</evidence>
<protein>
    <submittedName>
        <fullName evidence="7">NAD(P)/FAD-dependent oxidoreductase</fullName>
    </submittedName>
</protein>
<evidence type="ECO:0000256" key="3">
    <source>
        <dbReference type="ARBA" id="ARBA00022827"/>
    </source>
</evidence>
<dbReference type="PANTHER" id="PTHR43557:SF2">
    <property type="entry name" value="RIESKE DOMAIN-CONTAINING PROTEIN-RELATED"/>
    <property type="match status" value="1"/>
</dbReference>
<name>A0A5C6U8S8_9SPHN</name>
<feature type="domain" description="FAD/NAD(P)-binding" evidence="5">
    <location>
        <begin position="4"/>
        <end position="303"/>
    </location>
</feature>
<evidence type="ECO:0000259" key="5">
    <source>
        <dbReference type="Pfam" id="PF07992"/>
    </source>
</evidence>
<dbReference type="OrthoDB" id="7809559at2"/>
<dbReference type="InterPro" id="IPR050446">
    <property type="entry name" value="FAD-oxidoreductase/Apoptosis"/>
</dbReference>
<dbReference type="Gene3D" id="3.50.50.60">
    <property type="entry name" value="FAD/NAD(P)-binding domain"/>
    <property type="match status" value="2"/>
</dbReference>